<protein>
    <submittedName>
        <fullName evidence="1">Uncharacterized protein</fullName>
    </submittedName>
</protein>
<name>A0A8G2CCB0_9BACT</name>
<gene>
    <name evidence="1" type="ORF">SAMN05660830_03162</name>
</gene>
<evidence type="ECO:0000313" key="1">
    <source>
        <dbReference type="EMBL" id="SHJ76111.1"/>
    </source>
</evidence>
<dbReference type="AlphaFoldDB" id="A0A8G2CCB0"/>
<dbReference type="EMBL" id="FQZR01000016">
    <property type="protein sequence ID" value="SHJ76111.1"/>
    <property type="molecule type" value="Genomic_DNA"/>
</dbReference>
<organism evidence="1 2">
    <name type="scientific">Halodesulfovibrio aestuarii</name>
    <dbReference type="NCBI Taxonomy" id="126333"/>
    <lineage>
        <taxon>Bacteria</taxon>
        <taxon>Pseudomonadati</taxon>
        <taxon>Thermodesulfobacteriota</taxon>
        <taxon>Desulfovibrionia</taxon>
        <taxon>Desulfovibrionales</taxon>
        <taxon>Desulfovibrionaceae</taxon>
        <taxon>Halodesulfovibrio</taxon>
    </lineage>
</organism>
<reference evidence="1 2" key="1">
    <citation type="submission" date="2016-11" db="EMBL/GenBank/DDBJ databases">
        <authorList>
            <person name="Varghese N."/>
            <person name="Submissions S."/>
        </authorList>
    </citation>
    <scope>NUCLEOTIDE SEQUENCE [LARGE SCALE GENOMIC DNA]</scope>
    <source>
        <strain evidence="1 2">DSM 17919</strain>
    </source>
</reference>
<dbReference type="Proteomes" id="UP000184001">
    <property type="component" value="Unassembled WGS sequence"/>
</dbReference>
<dbReference type="RefSeq" id="WP_019999152.1">
    <property type="nucleotide sequence ID" value="NZ_CP192219.1"/>
</dbReference>
<proteinExistence type="predicted"/>
<comment type="caution">
    <text evidence="1">The sequence shown here is derived from an EMBL/GenBank/DDBJ whole genome shotgun (WGS) entry which is preliminary data.</text>
</comment>
<sequence>MSTVNNVRIENVFSDVNFNQSNKYNVGSAINELLSNLTHRQPQTMQKRRTPPADVIVKIKHNHLNKKQHIIRQYLDYSSLIEEAYDDIDKSIPFGKDTILRNLENSYFKALDNFEIEYFIKEELDLEVLREKSGAIIDFIISDLKKTIYESNNTPELQEHIDIGVNVVVAHAFIECVIMEKPDDT</sequence>
<evidence type="ECO:0000313" key="2">
    <source>
        <dbReference type="Proteomes" id="UP000184001"/>
    </source>
</evidence>
<accession>A0A8G2CCB0</accession>